<sequence>MAKVQKDINPSMRAILIDWLVEKFVSLIRNLFDGIGCGGVQVCPRHAAFDNYYIYQYLSGNLMDRQRLQLLGVACMMITALWRNLDKIDNIQQLRKLEDSISKSLNEIAKHKGQLPDGQQIAVKRLSTQSRQGISEFKTENG</sequence>
<protein>
    <submittedName>
        <fullName evidence="1">Uncharacterized protein</fullName>
    </submittedName>
</protein>
<accession>A0ABQ7W5K9</accession>
<gene>
    <name evidence="1" type="ORF">KY290_007444</name>
</gene>
<evidence type="ECO:0000313" key="2">
    <source>
        <dbReference type="Proteomes" id="UP000826656"/>
    </source>
</evidence>
<evidence type="ECO:0000313" key="1">
    <source>
        <dbReference type="EMBL" id="KAH0776033.1"/>
    </source>
</evidence>
<organism evidence="1 2">
    <name type="scientific">Solanum tuberosum</name>
    <name type="common">Potato</name>
    <dbReference type="NCBI Taxonomy" id="4113"/>
    <lineage>
        <taxon>Eukaryota</taxon>
        <taxon>Viridiplantae</taxon>
        <taxon>Streptophyta</taxon>
        <taxon>Embryophyta</taxon>
        <taxon>Tracheophyta</taxon>
        <taxon>Spermatophyta</taxon>
        <taxon>Magnoliopsida</taxon>
        <taxon>eudicotyledons</taxon>
        <taxon>Gunneridae</taxon>
        <taxon>Pentapetalae</taxon>
        <taxon>asterids</taxon>
        <taxon>lamiids</taxon>
        <taxon>Solanales</taxon>
        <taxon>Solanaceae</taxon>
        <taxon>Solanoideae</taxon>
        <taxon>Solaneae</taxon>
        <taxon>Solanum</taxon>
    </lineage>
</organism>
<dbReference type="Gene3D" id="3.30.200.20">
    <property type="entry name" value="Phosphorylase Kinase, domain 1"/>
    <property type="match status" value="1"/>
</dbReference>
<dbReference type="InterPro" id="IPR036915">
    <property type="entry name" value="Cyclin-like_sf"/>
</dbReference>
<dbReference type="SUPFAM" id="SSF47954">
    <property type="entry name" value="Cyclin-like"/>
    <property type="match status" value="1"/>
</dbReference>
<proteinExistence type="predicted"/>
<name>A0ABQ7W5K9_SOLTU</name>
<dbReference type="EMBL" id="JAIVGD010000003">
    <property type="protein sequence ID" value="KAH0776033.1"/>
    <property type="molecule type" value="Genomic_DNA"/>
</dbReference>
<comment type="caution">
    <text evidence="1">The sequence shown here is derived from an EMBL/GenBank/DDBJ whole genome shotgun (WGS) entry which is preliminary data.</text>
</comment>
<keyword evidence="2" id="KW-1185">Reference proteome</keyword>
<reference evidence="1 2" key="1">
    <citation type="journal article" date="2021" name="bioRxiv">
        <title>Chromosome-scale and haplotype-resolved genome assembly of a tetraploid potato cultivar.</title>
        <authorList>
            <person name="Sun H."/>
            <person name="Jiao W.-B."/>
            <person name="Krause K."/>
            <person name="Campoy J.A."/>
            <person name="Goel M."/>
            <person name="Folz-Donahue K."/>
            <person name="Kukat C."/>
            <person name="Huettel B."/>
            <person name="Schneeberger K."/>
        </authorList>
    </citation>
    <scope>NUCLEOTIDE SEQUENCE [LARGE SCALE GENOMIC DNA]</scope>
    <source>
        <strain evidence="1">SolTubOtavaFocal</strain>
        <tissue evidence="1">Leaves</tissue>
    </source>
</reference>
<dbReference type="Gene3D" id="1.10.472.10">
    <property type="entry name" value="Cyclin-like"/>
    <property type="match status" value="1"/>
</dbReference>
<dbReference type="Proteomes" id="UP000826656">
    <property type="component" value="Unassembled WGS sequence"/>
</dbReference>